<comment type="caution">
    <text evidence="1">The sequence shown here is derived from an EMBL/GenBank/DDBJ whole genome shotgun (WGS) entry which is preliminary data.</text>
</comment>
<sequence length="166" mass="18132">MGFPKFDDSNEQMVKLLAQIAANTGSLPQGSTQPQVQQSGPMEIDPRQLHVVETPLLEEANPDGTVTIEPGEEVTIAEYDTTSDFHLIAAGATNQGDVYYRIRADYEKSVAGGWRVMPMGTMGSPYSFVKELGVMFPIEEKIVYEAKLAEAAESTVDVSGKLYLKL</sequence>
<protein>
    <submittedName>
        <fullName evidence="1">Uncharacterized protein</fullName>
    </submittedName>
</protein>
<accession>A0ABD5NXP9</accession>
<gene>
    <name evidence="1" type="ORF">ACFOZ7_05585</name>
</gene>
<dbReference type="RefSeq" id="WP_246966988.1">
    <property type="nucleotide sequence ID" value="NZ_CP095397.1"/>
</dbReference>
<reference evidence="1 2" key="1">
    <citation type="journal article" date="2014" name="Int. J. Syst. Evol. Microbiol.">
        <title>Complete genome sequence of Corynebacterium casei LMG S-19264T (=DSM 44701T), isolated from a smear-ripened cheese.</title>
        <authorList>
            <consortium name="US DOE Joint Genome Institute (JGI-PGF)"/>
            <person name="Walter F."/>
            <person name="Albersmeier A."/>
            <person name="Kalinowski J."/>
            <person name="Ruckert C."/>
        </authorList>
    </citation>
    <scope>NUCLEOTIDE SEQUENCE [LARGE SCALE GENOMIC DNA]</scope>
    <source>
        <strain evidence="1 2">IBRC-M 10912</strain>
    </source>
</reference>
<evidence type="ECO:0000313" key="2">
    <source>
        <dbReference type="Proteomes" id="UP001595821"/>
    </source>
</evidence>
<dbReference type="EMBL" id="JBHSDJ010000013">
    <property type="protein sequence ID" value="MFC4246468.1"/>
    <property type="molecule type" value="Genomic_DNA"/>
</dbReference>
<dbReference type="GeneID" id="71854752"/>
<proteinExistence type="predicted"/>
<dbReference type="AlphaFoldDB" id="A0ABD5NXP9"/>
<dbReference type="Proteomes" id="UP001595821">
    <property type="component" value="Unassembled WGS sequence"/>
</dbReference>
<organism evidence="1 2">
    <name type="scientific">Natribaculum luteum</name>
    <dbReference type="NCBI Taxonomy" id="1586232"/>
    <lineage>
        <taxon>Archaea</taxon>
        <taxon>Methanobacteriati</taxon>
        <taxon>Methanobacteriota</taxon>
        <taxon>Stenosarchaea group</taxon>
        <taxon>Halobacteria</taxon>
        <taxon>Halobacteriales</taxon>
        <taxon>Natrialbaceae</taxon>
        <taxon>Natribaculum</taxon>
    </lineage>
</organism>
<evidence type="ECO:0000313" key="1">
    <source>
        <dbReference type="EMBL" id="MFC4246468.1"/>
    </source>
</evidence>
<name>A0ABD5NXP9_9EURY</name>